<proteinExistence type="predicted"/>
<accession>A0A067QEK6</accession>
<protein>
    <submittedName>
        <fullName evidence="1">Uncharacterized protein</fullName>
    </submittedName>
</protein>
<name>A0A067QEK6_ZOONE</name>
<keyword evidence="2" id="KW-1185">Reference proteome</keyword>
<evidence type="ECO:0000313" key="2">
    <source>
        <dbReference type="Proteomes" id="UP000027135"/>
    </source>
</evidence>
<dbReference type="InParanoid" id="A0A067QEK6"/>
<sequence>MKERAAIRKERCKKGVAKWELSLRDPVLVRIMPVSDAGKGVTGKFIRPFEGPYFISKALSPGMFELEDKHGKPRGMFNNRELKPFRMENDVLAEPKCGIDKTDVVTVFY</sequence>
<reference evidence="1 2" key="1">
    <citation type="journal article" date="2014" name="Nat. Commun.">
        <title>Molecular traces of alternative social organization in a termite genome.</title>
        <authorList>
            <person name="Terrapon N."/>
            <person name="Li C."/>
            <person name="Robertson H.M."/>
            <person name="Ji L."/>
            <person name="Meng X."/>
            <person name="Booth W."/>
            <person name="Chen Z."/>
            <person name="Childers C.P."/>
            <person name="Glastad K.M."/>
            <person name="Gokhale K."/>
            <person name="Gowin J."/>
            <person name="Gronenberg W."/>
            <person name="Hermansen R.A."/>
            <person name="Hu H."/>
            <person name="Hunt B.G."/>
            <person name="Huylmans A.K."/>
            <person name="Khalil S.M."/>
            <person name="Mitchell R.D."/>
            <person name="Munoz-Torres M.C."/>
            <person name="Mustard J.A."/>
            <person name="Pan H."/>
            <person name="Reese J.T."/>
            <person name="Scharf M.E."/>
            <person name="Sun F."/>
            <person name="Vogel H."/>
            <person name="Xiao J."/>
            <person name="Yang W."/>
            <person name="Yang Z."/>
            <person name="Yang Z."/>
            <person name="Zhou J."/>
            <person name="Zhu J."/>
            <person name="Brent C.S."/>
            <person name="Elsik C.G."/>
            <person name="Goodisman M.A."/>
            <person name="Liberles D.A."/>
            <person name="Roe R.M."/>
            <person name="Vargo E.L."/>
            <person name="Vilcinskas A."/>
            <person name="Wang J."/>
            <person name="Bornberg-Bauer E."/>
            <person name="Korb J."/>
            <person name="Zhang G."/>
            <person name="Liebig J."/>
        </authorList>
    </citation>
    <scope>NUCLEOTIDE SEQUENCE [LARGE SCALE GENOMIC DNA]</scope>
    <source>
        <tissue evidence="1">Whole organism</tissue>
    </source>
</reference>
<dbReference type="EMBL" id="KK872168">
    <property type="protein sequence ID" value="KDQ71523.1"/>
    <property type="molecule type" value="Genomic_DNA"/>
</dbReference>
<dbReference type="AlphaFoldDB" id="A0A067QEK6"/>
<organism evidence="1 2">
    <name type="scientific">Zootermopsis nevadensis</name>
    <name type="common">Dampwood termite</name>
    <dbReference type="NCBI Taxonomy" id="136037"/>
    <lineage>
        <taxon>Eukaryota</taxon>
        <taxon>Metazoa</taxon>
        <taxon>Ecdysozoa</taxon>
        <taxon>Arthropoda</taxon>
        <taxon>Hexapoda</taxon>
        <taxon>Insecta</taxon>
        <taxon>Pterygota</taxon>
        <taxon>Neoptera</taxon>
        <taxon>Polyneoptera</taxon>
        <taxon>Dictyoptera</taxon>
        <taxon>Blattodea</taxon>
        <taxon>Blattoidea</taxon>
        <taxon>Termitoidae</taxon>
        <taxon>Termopsidae</taxon>
        <taxon>Zootermopsis</taxon>
    </lineage>
</organism>
<dbReference type="Proteomes" id="UP000027135">
    <property type="component" value="Unassembled WGS sequence"/>
</dbReference>
<evidence type="ECO:0000313" key="1">
    <source>
        <dbReference type="EMBL" id="KDQ71523.1"/>
    </source>
</evidence>
<gene>
    <name evidence="1" type="ORF">L798_11254</name>
</gene>